<accession>A0A0K8SVN2</accession>
<organism evidence="3">
    <name type="scientific">Lygus hesperus</name>
    <name type="common">Western plant bug</name>
    <dbReference type="NCBI Taxonomy" id="30085"/>
    <lineage>
        <taxon>Eukaryota</taxon>
        <taxon>Metazoa</taxon>
        <taxon>Ecdysozoa</taxon>
        <taxon>Arthropoda</taxon>
        <taxon>Hexapoda</taxon>
        <taxon>Insecta</taxon>
        <taxon>Pterygota</taxon>
        <taxon>Neoptera</taxon>
        <taxon>Paraneoptera</taxon>
        <taxon>Hemiptera</taxon>
        <taxon>Heteroptera</taxon>
        <taxon>Panheteroptera</taxon>
        <taxon>Cimicomorpha</taxon>
        <taxon>Miridae</taxon>
        <taxon>Mirini</taxon>
        <taxon>Lygus</taxon>
    </lineage>
</organism>
<evidence type="ECO:0000313" key="3">
    <source>
        <dbReference type="EMBL" id="JAG57211.1"/>
    </source>
</evidence>
<feature type="transmembrane region" description="Helical" evidence="2">
    <location>
        <begin position="408"/>
        <end position="427"/>
    </location>
</feature>
<evidence type="ECO:0000256" key="1">
    <source>
        <dbReference type="ARBA" id="ARBA00005773"/>
    </source>
</evidence>
<keyword evidence="2" id="KW-0472">Membrane</keyword>
<feature type="transmembrane region" description="Helical" evidence="2">
    <location>
        <begin position="87"/>
        <end position="105"/>
    </location>
</feature>
<dbReference type="SUPFAM" id="SSF103473">
    <property type="entry name" value="MFS general substrate transporter"/>
    <property type="match status" value="1"/>
</dbReference>
<sequence>PSYSWSGHQLRQRIMEEWRKLALLLCVYGVLKELRPLEPYITRFFNEPPMNFSMEQINVEIYPISVYSNLLTLILIFLVTDLLRYKPIIILNSFAGIALYIILIVCRSELAIQFVEVLYGLYLSCEVAYYTYIYAKVDPSHYQEVTGYTRAAYLTGRALSGITSQILIACGLHLMTLAHITLGVLIISSLWAISLPSVANAIYFHRSTDLQSPNSDDNGYSGKIKAGFKLLYNDFIEAFSQVDIRKYVFWWALCNGGYLQVLQFVQVLWEETSANSKEELVYNGGVEAVCTFMGALGAFSFGRWRADWDLYGELVLSLGALSLGGVLILMAFTKSMVIAYITYIAFSALYNAVVTIAKSQIACHIKSDSTGLIFGITVFLALILQTLITLILVQYLQFSAKLQFSLYGYYYVLIGIIFGVKWIYSCFTRLREERRTERNDEKNEEIN</sequence>
<dbReference type="PIRSF" id="PIRSF028739">
    <property type="entry name" value="Folate_carrier"/>
    <property type="match status" value="1"/>
</dbReference>
<feature type="transmembrane region" description="Helical" evidence="2">
    <location>
        <begin position="111"/>
        <end position="133"/>
    </location>
</feature>
<dbReference type="GO" id="GO:0005886">
    <property type="term" value="C:plasma membrane"/>
    <property type="evidence" value="ECO:0007669"/>
    <property type="project" value="TreeGrafter"/>
</dbReference>
<feature type="transmembrane region" description="Helical" evidence="2">
    <location>
        <begin position="61"/>
        <end position="80"/>
    </location>
</feature>
<evidence type="ECO:0008006" key="4">
    <source>
        <dbReference type="Google" id="ProtNLM"/>
    </source>
</evidence>
<dbReference type="AlphaFoldDB" id="A0A0K8SVN2"/>
<feature type="transmembrane region" description="Helical" evidence="2">
    <location>
        <begin position="369"/>
        <end position="396"/>
    </location>
</feature>
<comment type="similarity">
    <text evidence="1">Belongs to the reduced folate carrier (RFC) transporter (TC 2.A.48) family.</text>
</comment>
<reference evidence="3" key="1">
    <citation type="submission" date="2014-09" db="EMBL/GenBank/DDBJ databases">
        <authorList>
            <person name="Magalhaes I.L.F."/>
            <person name="Oliveira U."/>
            <person name="Santos F.R."/>
            <person name="Vidigal T.H.D.A."/>
            <person name="Brescovit A.D."/>
            <person name="Santos A.J."/>
        </authorList>
    </citation>
    <scope>NUCLEOTIDE SEQUENCE</scope>
</reference>
<dbReference type="Pfam" id="PF01770">
    <property type="entry name" value="Folate_carrier"/>
    <property type="match status" value="1"/>
</dbReference>
<proteinExistence type="inferred from homology"/>
<dbReference type="EMBL" id="GBRD01008610">
    <property type="protein sequence ID" value="JAG57211.1"/>
    <property type="molecule type" value="Transcribed_RNA"/>
</dbReference>
<dbReference type="Gene3D" id="1.20.1250.20">
    <property type="entry name" value="MFS general substrate transporter like domains"/>
    <property type="match status" value="1"/>
</dbReference>
<feature type="transmembrane region" description="Helical" evidence="2">
    <location>
        <begin position="154"/>
        <end position="174"/>
    </location>
</feature>
<dbReference type="PANTHER" id="PTHR10686">
    <property type="entry name" value="FOLATE TRANSPORTER"/>
    <property type="match status" value="1"/>
</dbReference>
<dbReference type="InterPro" id="IPR002666">
    <property type="entry name" value="Folate_carrier"/>
</dbReference>
<feature type="transmembrane region" description="Helical" evidence="2">
    <location>
        <begin position="281"/>
        <end position="302"/>
    </location>
</feature>
<feature type="transmembrane region" description="Helical" evidence="2">
    <location>
        <begin position="248"/>
        <end position="269"/>
    </location>
</feature>
<protein>
    <recommendedName>
        <fullName evidence="4">Thiamine transporter 2</fullName>
    </recommendedName>
</protein>
<dbReference type="InterPro" id="IPR036259">
    <property type="entry name" value="MFS_trans_sf"/>
</dbReference>
<keyword evidence="2" id="KW-1133">Transmembrane helix</keyword>
<dbReference type="NCBIfam" id="TIGR00806">
    <property type="entry name" value="rfc"/>
    <property type="match status" value="1"/>
</dbReference>
<feature type="non-terminal residue" evidence="3">
    <location>
        <position position="1"/>
    </location>
</feature>
<feature type="transmembrane region" description="Helical" evidence="2">
    <location>
        <begin position="338"/>
        <end position="357"/>
    </location>
</feature>
<evidence type="ECO:0000256" key="2">
    <source>
        <dbReference type="SAM" id="Phobius"/>
    </source>
</evidence>
<dbReference type="PANTHER" id="PTHR10686:SF18">
    <property type="entry name" value="IP11787P-RELATED"/>
    <property type="match status" value="1"/>
</dbReference>
<feature type="transmembrane region" description="Helical" evidence="2">
    <location>
        <begin position="180"/>
        <end position="204"/>
    </location>
</feature>
<keyword evidence="2" id="KW-0812">Transmembrane</keyword>
<dbReference type="GO" id="GO:0090482">
    <property type="term" value="F:vitamin transmembrane transporter activity"/>
    <property type="evidence" value="ECO:0007669"/>
    <property type="project" value="InterPro"/>
</dbReference>
<feature type="transmembrane region" description="Helical" evidence="2">
    <location>
        <begin position="314"/>
        <end position="332"/>
    </location>
</feature>
<name>A0A0K8SVN2_LYGHE</name>